<evidence type="ECO:0000256" key="1">
    <source>
        <dbReference type="SAM" id="Phobius"/>
    </source>
</evidence>
<keyword evidence="1" id="KW-1133">Transmembrane helix</keyword>
<organism evidence="2">
    <name type="scientific">Octopus bimaculoides</name>
    <name type="common">California two-spotted octopus</name>
    <dbReference type="NCBI Taxonomy" id="37653"/>
    <lineage>
        <taxon>Eukaryota</taxon>
        <taxon>Metazoa</taxon>
        <taxon>Spiralia</taxon>
        <taxon>Lophotrochozoa</taxon>
        <taxon>Mollusca</taxon>
        <taxon>Cephalopoda</taxon>
        <taxon>Coleoidea</taxon>
        <taxon>Octopodiformes</taxon>
        <taxon>Octopoda</taxon>
        <taxon>Incirrata</taxon>
        <taxon>Octopodidae</taxon>
        <taxon>Octopus</taxon>
    </lineage>
</organism>
<keyword evidence="1" id="KW-0812">Transmembrane</keyword>
<evidence type="ECO:0000313" key="2">
    <source>
        <dbReference type="EMBL" id="KOF93358.1"/>
    </source>
</evidence>
<dbReference type="AlphaFoldDB" id="A0A0L8HVU9"/>
<sequence length="61" mass="7111">MIRFLMNTCTYTVVVIIIIIIIIIIVIIRKNPCITIICSCWIRCSHLLCCFFAFVLTLLYV</sequence>
<reference evidence="2" key="1">
    <citation type="submission" date="2015-07" db="EMBL/GenBank/DDBJ databases">
        <title>MeaNS - Measles Nucleotide Surveillance Program.</title>
        <authorList>
            <person name="Tran T."/>
            <person name="Druce J."/>
        </authorList>
    </citation>
    <scope>NUCLEOTIDE SEQUENCE</scope>
    <source>
        <strain evidence="2">UCB-OBI-ISO-001</strain>
        <tissue evidence="2">Gonad</tissue>
    </source>
</reference>
<feature type="transmembrane region" description="Helical" evidence="1">
    <location>
        <begin position="34"/>
        <end position="60"/>
    </location>
</feature>
<dbReference type="EMBL" id="KQ417193">
    <property type="protein sequence ID" value="KOF93358.1"/>
    <property type="molecule type" value="Genomic_DNA"/>
</dbReference>
<name>A0A0L8HVU9_OCTBM</name>
<accession>A0A0L8HVU9</accession>
<protein>
    <submittedName>
        <fullName evidence="2">Uncharacterized protein</fullName>
    </submittedName>
</protein>
<proteinExistence type="predicted"/>
<feature type="transmembrane region" description="Helical" evidence="1">
    <location>
        <begin position="9"/>
        <end position="28"/>
    </location>
</feature>
<gene>
    <name evidence="2" type="ORF">OCBIM_22004650mg</name>
</gene>
<keyword evidence="1" id="KW-0472">Membrane</keyword>